<proteinExistence type="predicted"/>
<dbReference type="SUPFAM" id="SSF51126">
    <property type="entry name" value="Pectin lyase-like"/>
    <property type="match status" value="2"/>
</dbReference>
<dbReference type="InterPro" id="IPR012334">
    <property type="entry name" value="Pectin_lyas_fold"/>
</dbReference>
<feature type="signal peptide" evidence="4">
    <location>
        <begin position="1"/>
        <end position="34"/>
    </location>
</feature>
<dbReference type="eggNOG" id="COG5434">
    <property type="taxonomic scope" value="Bacteria"/>
</dbReference>
<dbReference type="SMART" id="SM00710">
    <property type="entry name" value="PbH1"/>
    <property type="match status" value="11"/>
</dbReference>
<dbReference type="InterPro" id="IPR022441">
    <property type="entry name" value="Para_beta_helix_rpt-2"/>
</dbReference>
<feature type="chain" id="PRO_5010315046" evidence="4">
    <location>
        <begin position="35"/>
        <end position="825"/>
    </location>
</feature>
<keyword evidence="2" id="KW-0677">Repeat</keyword>
<dbReference type="NCBIfam" id="TIGR03804">
    <property type="entry name" value="para_beta_helix"/>
    <property type="match status" value="1"/>
</dbReference>
<dbReference type="InterPro" id="IPR013783">
    <property type="entry name" value="Ig-like_fold"/>
</dbReference>
<reference evidence="6 7" key="1">
    <citation type="submission" date="2016-10" db="EMBL/GenBank/DDBJ databases">
        <authorList>
            <person name="de Groot N.N."/>
        </authorList>
    </citation>
    <scope>NUCLEOTIDE SEQUENCE [LARGE SCALE GENOMIC DNA]</scope>
    <source>
        <strain evidence="6 7">AR67</strain>
    </source>
</reference>
<dbReference type="PANTHER" id="PTHR22990">
    <property type="entry name" value="F-BOX ONLY PROTEIN"/>
    <property type="match status" value="1"/>
</dbReference>
<keyword evidence="4" id="KW-0732">Signal</keyword>
<dbReference type="PANTHER" id="PTHR22990:SF15">
    <property type="entry name" value="F-BOX ONLY PROTEIN 10"/>
    <property type="match status" value="1"/>
</dbReference>
<sequence length="825" mass="88016">MNLKSLVRVLSVWTAALSAAALLMSGRFMLTASAYDYSVISGSHASGANISGYDSAIAVSVTDLGADPTGKKDSSAAIQKALDYAKTKGSSSVQVKVIVPEGTYSIRKGLYVSSNTWLYLDNATLRKDFSGGVLLMNNTDGCGGFDGAENIIIEGGCLDGNTGGGSVKAFSAIRMGHLHDLWVKNVEFKDNYNCHMLELGGIKNVTIEGCSFHEYYGQKYKEAIQFDVLNNANLFDGYAPFDDTPCDNVIIQNNSFYDLMRGMGSHSATVGKYYTNFYIAGNTFSNIYDTAIIMQNYRCCSIENNSMTGVGCGIDFKNMTYLEYSGYNTPVAGYDGVYDRINDFSDIVINNNTISANATGYCDKPFGISLYGKMVQNSSLPDHDYKVSGVHISSNNITSSGSAVQMNDATGVFVDSNVIGTPTDGEKSGSNLVSLKFSNDVTVSGNSIIGSSADAIAVLGGTGGVVKKNSCLYSAGSGISADKSAEVTISGNTVENSSQSGIYIAGKAKADVSKNTVKASYSGVAVEGASGIHVTDNTINGCTEYGIFAGDGSSAYVNANTFVENKGVNYKGGVYAMPVTSFAADGVYGDHVQLSWKSKGGSDGFSIKRRLAGSEEDFTEVAQVSTPSFSDESLPQNTMFEYRIDSLLDTGDAVTESSSKVLNVRTKASLSACTCDIRPVYKFTGRHIEPDINVTLRGTKLVRGVDYIIKYYNNISAGTATISVTGCGNYYGFKEFDFVISLSGGYVLPEKASDAVNFAGDSIERYEVLAFTPDSMPKFTAPIANHDSDRPLVADINSAKNTDELRIVSRRMANSAVMPCFDAWY</sequence>
<keyword evidence="3" id="KW-0833">Ubl conjugation pathway</keyword>
<evidence type="ECO:0000256" key="1">
    <source>
        <dbReference type="ARBA" id="ARBA00004906"/>
    </source>
</evidence>
<dbReference type="AlphaFoldDB" id="A0A1I1NQE3"/>
<dbReference type="OrthoDB" id="1814103at2"/>
<protein>
    <submittedName>
        <fullName evidence="6">Parallel beta-helix repeat (Two copies)</fullName>
    </submittedName>
</protein>
<dbReference type="PROSITE" id="PS50853">
    <property type="entry name" value="FN3"/>
    <property type="match status" value="1"/>
</dbReference>
<accession>A0A1I1NQE3</accession>
<dbReference type="Proteomes" id="UP000182192">
    <property type="component" value="Unassembled WGS sequence"/>
</dbReference>
<dbReference type="Pfam" id="PF12708">
    <property type="entry name" value="Pect-lyase_RHGA_epim"/>
    <property type="match status" value="1"/>
</dbReference>
<dbReference type="InterPro" id="IPR051550">
    <property type="entry name" value="SCF-Subunits/Alg-Epimerases"/>
</dbReference>
<dbReference type="Gene3D" id="2.60.40.10">
    <property type="entry name" value="Immunoglobulins"/>
    <property type="match status" value="1"/>
</dbReference>
<dbReference type="InterPro" id="IPR039448">
    <property type="entry name" value="Beta_helix"/>
</dbReference>
<comment type="pathway">
    <text evidence="1">Protein modification; protein ubiquitination.</text>
</comment>
<evidence type="ECO:0000256" key="3">
    <source>
        <dbReference type="ARBA" id="ARBA00022786"/>
    </source>
</evidence>
<dbReference type="Gene3D" id="2.160.20.10">
    <property type="entry name" value="Single-stranded right-handed beta-helix, Pectin lyase-like"/>
    <property type="match status" value="2"/>
</dbReference>
<evidence type="ECO:0000256" key="4">
    <source>
        <dbReference type="SAM" id="SignalP"/>
    </source>
</evidence>
<evidence type="ECO:0000313" key="7">
    <source>
        <dbReference type="Proteomes" id="UP000182192"/>
    </source>
</evidence>
<dbReference type="InterPro" id="IPR006626">
    <property type="entry name" value="PbH1"/>
</dbReference>
<name>A0A1I1NQE3_RUMAL</name>
<dbReference type="InterPro" id="IPR011050">
    <property type="entry name" value="Pectin_lyase_fold/virulence"/>
</dbReference>
<dbReference type="InterPro" id="IPR024535">
    <property type="entry name" value="RHGA/B-epi-like_pectate_lyase"/>
</dbReference>
<evidence type="ECO:0000256" key="2">
    <source>
        <dbReference type="ARBA" id="ARBA00022737"/>
    </source>
</evidence>
<evidence type="ECO:0000313" key="6">
    <source>
        <dbReference type="EMBL" id="SFC99859.1"/>
    </source>
</evidence>
<dbReference type="EMBL" id="FOKQ01000028">
    <property type="protein sequence ID" value="SFC99859.1"/>
    <property type="molecule type" value="Genomic_DNA"/>
</dbReference>
<dbReference type="InterPro" id="IPR003961">
    <property type="entry name" value="FN3_dom"/>
</dbReference>
<gene>
    <name evidence="6" type="ORF">SAMN02910406_02849</name>
</gene>
<evidence type="ECO:0000259" key="5">
    <source>
        <dbReference type="PROSITE" id="PS50853"/>
    </source>
</evidence>
<dbReference type="Pfam" id="PF13229">
    <property type="entry name" value="Beta_helix"/>
    <property type="match status" value="1"/>
</dbReference>
<organism evidence="6 7">
    <name type="scientific">Ruminococcus albus</name>
    <dbReference type="NCBI Taxonomy" id="1264"/>
    <lineage>
        <taxon>Bacteria</taxon>
        <taxon>Bacillati</taxon>
        <taxon>Bacillota</taxon>
        <taxon>Clostridia</taxon>
        <taxon>Eubacteriales</taxon>
        <taxon>Oscillospiraceae</taxon>
        <taxon>Ruminococcus</taxon>
    </lineage>
</organism>
<feature type="domain" description="Fibronectin type-III" evidence="5">
    <location>
        <begin position="578"/>
        <end position="669"/>
    </location>
</feature>